<reference evidence="1" key="1">
    <citation type="submission" date="2024-01" db="EMBL/GenBank/DDBJ databases">
        <title>First draft genome sequence data of TA4-1, the type strain of Gram-positive actinobacterium Streptomyces chiangmaiensis.</title>
        <authorList>
            <person name="Yasawong M."/>
            <person name="Nantapong N."/>
        </authorList>
    </citation>
    <scope>NUCLEOTIDE SEQUENCE</scope>
    <source>
        <strain evidence="1">TA4-1</strain>
    </source>
</reference>
<proteinExistence type="predicted"/>
<comment type="caution">
    <text evidence="1">The sequence shown here is derived from an EMBL/GenBank/DDBJ whole genome shotgun (WGS) entry which is preliminary data.</text>
</comment>
<dbReference type="RefSeq" id="WP_329505534.1">
    <property type="nucleotide sequence ID" value="NZ_BAAAYZ010000072.1"/>
</dbReference>
<accession>A0ABU7FCC5</accession>
<evidence type="ECO:0000313" key="1">
    <source>
        <dbReference type="EMBL" id="MED7821468.1"/>
    </source>
</evidence>
<dbReference type="EMBL" id="JAYWVC010000010">
    <property type="protein sequence ID" value="MED7821468.1"/>
    <property type="molecule type" value="Genomic_DNA"/>
</dbReference>
<evidence type="ECO:0000313" key="2">
    <source>
        <dbReference type="Proteomes" id="UP001333996"/>
    </source>
</evidence>
<dbReference type="Proteomes" id="UP001333996">
    <property type="component" value="Unassembled WGS sequence"/>
</dbReference>
<sequence>MHVLADLPCCDRVAFLFPTGRLAFTGEPGALCEAFGVGTVEAYESVADGSPARATEAPAVPTIAAGPRRPRGHAPAPCVSGCCRPAGAAPCCGGAG</sequence>
<keyword evidence="2" id="KW-1185">Reference proteome</keyword>
<organism evidence="1 2">
    <name type="scientific">Streptomyces chiangmaiensis</name>
    <dbReference type="NCBI Taxonomy" id="766497"/>
    <lineage>
        <taxon>Bacteria</taxon>
        <taxon>Bacillati</taxon>
        <taxon>Actinomycetota</taxon>
        <taxon>Actinomycetes</taxon>
        <taxon>Kitasatosporales</taxon>
        <taxon>Streptomycetaceae</taxon>
        <taxon>Streptomyces</taxon>
    </lineage>
</organism>
<protein>
    <submittedName>
        <fullName evidence="1">Uncharacterized protein</fullName>
    </submittedName>
</protein>
<gene>
    <name evidence="1" type="ORF">VXC91_05580</name>
</gene>
<name>A0ABU7FCC5_9ACTN</name>